<dbReference type="Proteomes" id="UP000077245">
    <property type="component" value="Unassembled WGS sequence"/>
</dbReference>
<evidence type="ECO:0000313" key="4">
    <source>
        <dbReference type="Proteomes" id="UP000077245"/>
    </source>
</evidence>
<feature type="region of interest" description="Disordered" evidence="1">
    <location>
        <begin position="42"/>
        <end position="83"/>
    </location>
</feature>
<dbReference type="Pfam" id="PF01841">
    <property type="entry name" value="Transglut_core"/>
    <property type="match status" value="1"/>
</dbReference>
<evidence type="ECO:0000256" key="1">
    <source>
        <dbReference type="SAM" id="MobiDB-lite"/>
    </source>
</evidence>
<dbReference type="SMART" id="SM00460">
    <property type="entry name" value="TGc"/>
    <property type="match status" value="1"/>
</dbReference>
<gene>
    <name evidence="3" type="ORF">MBCUR_10700</name>
</gene>
<reference evidence="3 4" key="1">
    <citation type="submission" date="2016-04" db="EMBL/GenBank/DDBJ databases">
        <title>Genome sequence of Methanobrevibacter curvatus DSM 11111.</title>
        <authorList>
            <person name="Poehlein A."/>
            <person name="Seedorf H."/>
            <person name="Daniel R."/>
        </authorList>
    </citation>
    <scope>NUCLEOTIDE SEQUENCE [LARGE SCALE GENOMIC DNA]</scope>
    <source>
        <strain evidence="3 4">DSM 11111</strain>
    </source>
</reference>
<feature type="domain" description="Transglutaminase-like" evidence="2">
    <location>
        <begin position="314"/>
        <end position="375"/>
    </location>
</feature>
<dbReference type="SUPFAM" id="SSF54001">
    <property type="entry name" value="Cysteine proteinases"/>
    <property type="match status" value="1"/>
</dbReference>
<dbReference type="InterPro" id="IPR038765">
    <property type="entry name" value="Papain-like_cys_pep_sf"/>
</dbReference>
<protein>
    <submittedName>
        <fullName evidence="3">Transglutaminase-like superfamily protein</fullName>
    </submittedName>
</protein>
<keyword evidence="4" id="KW-1185">Reference proteome</keyword>
<dbReference type="InterPro" id="IPR002931">
    <property type="entry name" value="Transglutaminase-like"/>
</dbReference>
<dbReference type="Gene3D" id="3.10.620.30">
    <property type="match status" value="1"/>
</dbReference>
<comment type="caution">
    <text evidence="3">The sequence shown here is derived from an EMBL/GenBank/DDBJ whole genome shotgun (WGS) entry which is preliminary data.</text>
</comment>
<organism evidence="3 4">
    <name type="scientific">Methanobrevibacter curvatus</name>
    <dbReference type="NCBI Taxonomy" id="49547"/>
    <lineage>
        <taxon>Archaea</taxon>
        <taxon>Methanobacteriati</taxon>
        <taxon>Methanobacteriota</taxon>
        <taxon>Methanomada group</taxon>
        <taxon>Methanobacteria</taxon>
        <taxon>Methanobacteriales</taxon>
        <taxon>Methanobacteriaceae</taxon>
        <taxon>Methanobrevibacter</taxon>
    </lineage>
</organism>
<dbReference type="RefSeq" id="WP_067091219.1">
    <property type="nucleotide sequence ID" value="NZ_LWMV01000169.1"/>
</dbReference>
<dbReference type="AlphaFoldDB" id="A0A166APS6"/>
<evidence type="ECO:0000259" key="2">
    <source>
        <dbReference type="SMART" id="SM00460"/>
    </source>
</evidence>
<sequence>MTKSLKKLIGNFVKILAIILLILCLFNGLNLVNGANSDNVPTDKDEKFENIKNNTKSNTNNDTTNRTTNNTSNNASNNSIKNANPNILTQSQIIKSSKTLYNYIYKYYTLPINVTVNKKEINTKNFLYLMSKTIIYKYKSLKNNITIKYSIKSQKCLKWDTIKGKGHKKTYYSLAKSVVSYIDLHNKVPTYIKLPNKLKIKYETIVYTFSKILSTIKNNSLPNHVYINVDKKDGINNNGKSLKLYNSYKKTDLSKYLKSTSYTPSKNSYIKNLAKKITKNYNTTKDKAEAIFNWTIKHIQYNFYYNTKYGGLKAIKLKKGNCVDMSHGYAALTRSIGIPTRYIHSRSNFRISGWLGHVWIQVLIGKTWTPVDISGSNNRFGCVVNWDQNTYIRQSVYSETPW</sequence>
<dbReference type="PATRIC" id="fig|49547.3.peg.1142"/>
<dbReference type="STRING" id="49547.MBCUR_10700"/>
<accession>A0A166APS6</accession>
<dbReference type="OrthoDB" id="18481at2157"/>
<dbReference type="EMBL" id="LWMV01000169">
    <property type="protein sequence ID" value="KZX12313.1"/>
    <property type="molecule type" value="Genomic_DNA"/>
</dbReference>
<dbReference type="PANTHER" id="PTHR33490">
    <property type="entry name" value="BLR5614 PROTEIN-RELATED"/>
    <property type="match status" value="1"/>
</dbReference>
<name>A0A166APS6_9EURY</name>
<proteinExistence type="predicted"/>
<evidence type="ECO:0000313" key="3">
    <source>
        <dbReference type="EMBL" id="KZX12313.1"/>
    </source>
</evidence>
<feature type="compositionally biased region" description="Low complexity" evidence="1">
    <location>
        <begin position="51"/>
        <end position="83"/>
    </location>
</feature>